<dbReference type="SUPFAM" id="SSF55486">
    <property type="entry name" value="Metalloproteases ('zincins'), catalytic domain"/>
    <property type="match status" value="1"/>
</dbReference>
<dbReference type="AlphaFoldDB" id="A0A0N4Z2W7"/>
<protein>
    <recommendedName>
        <fullName evidence="6">Metalloendopeptidase</fullName>
        <ecNumber evidence="6">3.4.24.-</ecNumber>
    </recommendedName>
</protein>
<keyword evidence="8" id="KW-1185">Reference proteome</keyword>
<dbReference type="Gene3D" id="3.40.390.10">
    <property type="entry name" value="Collagenase (Catalytic Domain)"/>
    <property type="match status" value="1"/>
</dbReference>
<evidence type="ECO:0000256" key="3">
    <source>
        <dbReference type="ARBA" id="ARBA00022801"/>
    </source>
</evidence>
<feature type="chain" id="PRO_5005733204" description="Metalloendopeptidase" evidence="6">
    <location>
        <begin position="19"/>
        <end position="389"/>
    </location>
</feature>
<dbReference type="PRINTS" id="PR00480">
    <property type="entry name" value="ASTACIN"/>
</dbReference>
<reference evidence="9" key="1">
    <citation type="submission" date="2017-02" db="UniProtKB">
        <authorList>
            <consortium name="WormBaseParasite"/>
        </authorList>
    </citation>
    <scope>IDENTIFICATION</scope>
</reference>
<dbReference type="PANTHER" id="PTHR10127:SF780">
    <property type="entry name" value="METALLOENDOPEPTIDASE"/>
    <property type="match status" value="1"/>
</dbReference>
<keyword evidence="1 6" id="KW-0645">Protease</keyword>
<dbReference type="InterPro" id="IPR024079">
    <property type="entry name" value="MetalloPept_cat_dom_sf"/>
</dbReference>
<evidence type="ECO:0000256" key="2">
    <source>
        <dbReference type="ARBA" id="ARBA00022723"/>
    </source>
</evidence>
<evidence type="ECO:0000313" key="8">
    <source>
        <dbReference type="Proteomes" id="UP000038045"/>
    </source>
</evidence>
<organism evidence="8 9">
    <name type="scientific">Parastrongyloides trichosuri</name>
    <name type="common">Possum-specific nematode worm</name>
    <dbReference type="NCBI Taxonomy" id="131310"/>
    <lineage>
        <taxon>Eukaryota</taxon>
        <taxon>Metazoa</taxon>
        <taxon>Ecdysozoa</taxon>
        <taxon>Nematoda</taxon>
        <taxon>Chromadorea</taxon>
        <taxon>Rhabditida</taxon>
        <taxon>Tylenchina</taxon>
        <taxon>Panagrolaimomorpha</taxon>
        <taxon>Strongyloidoidea</taxon>
        <taxon>Strongyloididae</taxon>
        <taxon>Parastrongyloides</taxon>
    </lineage>
</organism>
<comment type="cofactor">
    <cofactor evidence="6">
        <name>Zn(2+)</name>
        <dbReference type="ChEBI" id="CHEBI:29105"/>
    </cofactor>
    <text evidence="6">Binds 1 zinc ion per subunit.</text>
</comment>
<dbReference type="PANTHER" id="PTHR10127">
    <property type="entry name" value="DISCOIDIN, CUB, EGF, LAMININ , AND ZINC METALLOPROTEASE DOMAIN CONTAINING"/>
    <property type="match status" value="1"/>
</dbReference>
<accession>A0A0N4Z2W7</accession>
<dbReference type="GO" id="GO:0004222">
    <property type="term" value="F:metalloendopeptidase activity"/>
    <property type="evidence" value="ECO:0007669"/>
    <property type="project" value="UniProtKB-UniRule"/>
</dbReference>
<dbReference type="GO" id="GO:0046872">
    <property type="term" value="F:metal ion binding"/>
    <property type="evidence" value="ECO:0007669"/>
    <property type="project" value="UniProtKB-KW"/>
</dbReference>
<keyword evidence="4 6" id="KW-0862">Zinc</keyword>
<keyword evidence="5 6" id="KW-0482">Metalloprotease</keyword>
<dbReference type="Pfam" id="PF01400">
    <property type="entry name" value="Astacin"/>
    <property type="match status" value="1"/>
</dbReference>
<dbReference type="InterPro" id="IPR001506">
    <property type="entry name" value="Peptidase_M12A"/>
</dbReference>
<keyword evidence="6" id="KW-0732">Signal</keyword>
<dbReference type="GO" id="GO:0006508">
    <property type="term" value="P:proteolysis"/>
    <property type="evidence" value="ECO:0007669"/>
    <property type="project" value="UniProtKB-KW"/>
</dbReference>
<dbReference type="EC" id="3.4.24.-" evidence="6"/>
<evidence type="ECO:0000256" key="4">
    <source>
        <dbReference type="ARBA" id="ARBA00022833"/>
    </source>
</evidence>
<evidence type="ECO:0000256" key="6">
    <source>
        <dbReference type="RuleBase" id="RU361183"/>
    </source>
</evidence>
<evidence type="ECO:0000256" key="5">
    <source>
        <dbReference type="ARBA" id="ARBA00023049"/>
    </source>
</evidence>
<dbReference type="Proteomes" id="UP000038045">
    <property type="component" value="Unplaced"/>
</dbReference>
<feature type="domain" description="Peptidase M12A" evidence="7">
    <location>
        <begin position="39"/>
        <end position="219"/>
    </location>
</feature>
<evidence type="ECO:0000256" key="1">
    <source>
        <dbReference type="ARBA" id="ARBA00022670"/>
    </source>
</evidence>
<keyword evidence="3 6" id="KW-0378">Hydrolase</keyword>
<keyword evidence="2 6" id="KW-0479">Metal-binding</keyword>
<sequence length="389" mass="46050">MNITLLLIFILKSTIVLGSMWRKEPPPYPWKFPIPVYTYAKTQQSSISRVAKQIEENTCVRFTFPYDPFTTGQGIVIKFGDKCTTYVVGPETPYGSHPNTIYFNEDKCPYKDFLFQRFFHIILGQVPENLRRDRDKYIAMHWENIKSGFTALFFEKEYDYYPYSKFDYDYGSITHMWNYDYAESRNMPVFSSRNYSNIYGQTFGQLYHISFHDYKKLNYILCRNECRKKKFPKIKCYHGGYQNPNKCDECKCPSEFKGKHCEEYVNVEGYILGGVVWYSCPAINLIANSNWQGYHISSRRHCFIYIKAYTEMNKVLLKVIQYKGRGIFTCHPENSIEVKYKADKGLTGLCLCLFGNTPFDVESEDDLITIHYYEREAYNHIKFEYKSIQ</sequence>
<feature type="signal peptide" evidence="6">
    <location>
        <begin position="1"/>
        <end position="18"/>
    </location>
</feature>
<name>A0A0N4Z2W7_PARTI</name>
<dbReference type="WBParaSite" id="PTRK_0000125000.1">
    <property type="protein sequence ID" value="PTRK_0000125000.1"/>
    <property type="gene ID" value="PTRK_0000125000"/>
</dbReference>
<proteinExistence type="predicted"/>
<evidence type="ECO:0000313" key="9">
    <source>
        <dbReference type="WBParaSite" id="PTRK_0000125000.1"/>
    </source>
</evidence>
<evidence type="ECO:0000259" key="7">
    <source>
        <dbReference type="Pfam" id="PF01400"/>
    </source>
</evidence>